<organism evidence="1 2">
    <name type="scientific">Babesia microti (strain RI)</name>
    <dbReference type="NCBI Taxonomy" id="1133968"/>
    <lineage>
        <taxon>Eukaryota</taxon>
        <taxon>Sar</taxon>
        <taxon>Alveolata</taxon>
        <taxon>Apicomplexa</taxon>
        <taxon>Aconoidasida</taxon>
        <taxon>Piroplasmida</taxon>
        <taxon>Babesiidae</taxon>
        <taxon>Babesia</taxon>
    </lineage>
</organism>
<sequence length="132" mass="14937">MISSIRFRKPIFTISFHRNKPFLAVGTSRGSVFLYFLDHDANYAKKLFKIKVYGLSVRNVAFSPSEIECIATNSGGNMSLFDLETRNFTWKTEFPDKSSRGISSVCFVDQNSIVSGSDNGLLQVFLLFIIYI</sequence>
<reference evidence="1 2" key="3">
    <citation type="journal article" date="2016" name="Sci. Rep.">
        <title>Genome-wide diversity and gene expression profiling of Babesia microti isolates identify polymorphic genes that mediate host-pathogen interactions.</title>
        <authorList>
            <person name="Silva J.C."/>
            <person name="Cornillot E."/>
            <person name="McCracken C."/>
            <person name="Usmani-Brown S."/>
            <person name="Dwivedi A."/>
            <person name="Ifeonu O.O."/>
            <person name="Crabtree J."/>
            <person name="Gotia H.T."/>
            <person name="Virji A.Z."/>
            <person name="Reynes C."/>
            <person name="Colinge J."/>
            <person name="Kumar V."/>
            <person name="Lawres L."/>
            <person name="Pazzi J.E."/>
            <person name="Pablo J.V."/>
            <person name="Hung C."/>
            <person name="Brancato J."/>
            <person name="Kumari P."/>
            <person name="Orvis J."/>
            <person name="Tretina K."/>
            <person name="Chibucos M."/>
            <person name="Ott S."/>
            <person name="Sadzewicz L."/>
            <person name="Sengamalay N."/>
            <person name="Shetty A.C."/>
            <person name="Su Q."/>
            <person name="Tallon L."/>
            <person name="Fraser C.M."/>
            <person name="Frutos R."/>
            <person name="Molina D.M."/>
            <person name="Krause P.J."/>
            <person name="Ben Mamoun C."/>
        </authorList>
    </citation>
    <scope>NUCLEOTIDE SEQUENCE [LARGE SCALE GENOMIC DNA]</scope>
    <source>
        <strain evidence="1 2">RI</strain>
    </source>
</reference>
<accession>A0A1N6LW90</accession>
<evidence type="ECO:0000313" key="2">
    <source>
        <dbReference type="Proteomes" id="UP000002899"/>
    </source>
</evidence>
<dbReference type="Gene3D" id="2.130.10.10">
    <property type="entry name" value="YVTN repeat-like/Quinoprotein amine dehydrogenase"/>
    <property type="match status" value="1"/>
</dbReference>
<reference evidence="1 2" key="2">
    <citation type="journal article" date="2013" name="PLoS ONE">
        <title>Whole genome mapping and re-organization of the nuclear and mitochondrial genomes of Babesia microti isolates.</title>
        <authorList>
            <person name="Cornillot E."/>
            <person name="Dassouli A."/>
            <person name="Garg A."/>
            <person name="Pachikara N."/>
            <person name="Randazzo S."/>
            <person name="Depoix D."/>
            <person name="Carcy B."/>
            <person name="Delbecq S."/>
            <person name="Frutos R."/>
            <person name="Silva J.C."/>
            <person name="Sutton R."/>
            <person name="Krause P.J."/>
            <person name="Mamoun C.B."/>
        </authorList>
    </citation>
    <scope>NUCLEOTIDE SEQUENCE [LARGE SCALE GENOMIC DNA]</scope>
    <source>
        <strain evidence="1 2">RI</strain>
    </source>
</reference>
<proteinExistence type="predicted"/>
<reference evidence="1 2" key="1">
    <citation type="journal article" date="2012" name="Nucleic Acids Res.">
        <title>Sequencing of the smallest Apicomplexan genome from the human pathogen Babesia microti.</title>
        <authorList>
            <person name="Cornillot E."/>
            <person name="Hadj-Kaddour K."/>
            <person name="Dassouli A."/>
            <person name="Noel B."/>
            <person name="Ranwez V."/>
            <person name="Vacherie B."/>
            <person name="Augagneur Y."/>
            <person name="Bres V."/>
            <person name="Duclos A."/>
            <person name="Randazzo S."/>
            <person name="Carcy B."/>
            <person name="Debierre-Grockiego F."/>
            <person name="Delbecq S."/>
            <person name="Moubri-Menage K."/>
            <person name="Shams-Eldin H."/>
            <person name="Usmani-Brown S."/>
            <person name="Bringaud F."/>
            <person name="Wincker P."/>
            <person name="Vivares C.P."/>
            <person name="Schwarz R.T."/>
            <person name="Schetters T.P."/>
            <person name="Krause P.J."/>
            <person name="Gorenflot A."/>
            <person name="Berry V."/>
            <person name="Barbe V."/>
            <person name="Ben Mamoun C."/>
        </authorList>
    </citation>
    <scope>NUCLEOTIDE SEQUENCE [LARGE SCALE GENOMIC DNA]</scope>
    <source>
        <strain evidence="1 2">RI</strain>
    </source>
</reference>
<dbReference type="EMBL" id="FO082871">
    <property type="protein sequence ID" value="SIO73141.1"/>
    <property type="molecule type" value="Genomic_DNA"/>
</dbReference>
<dbReference type="InterPro" id="IPR015943">
    <property type="entry name" value="WD40/YVTN_repeat-like_dom_sf"/>
</dbReference>
<dbReference type="GeneID" id="24423120"/>
<protein>
    <submittedName>
        <fullName evidence="1">Uncharacterized protein</fullName>
    </submittedName>
</protein>
<dbReference type="SUPFAM" id="SSF50978">
    <property type="entry name" value="WD40 repeat-like"/>
    <property type="match status" value="1"/>
</dbReference>
<name>A0A1N6LW90_BABMR</name>
<keyword evidence="2" id="KW-1185">Reference proteome</keyword>
<evidence type="ECO:0000313" key="1">
    <source>
        <dbReference type="EMBL" id="SIO73141.1"/>
    </source>
</evidence>
<dbReference type="KEGG" id="bmic:BMR1_01G00201"/>
<gene>
    <name evidence="1" type="ORF">BMR1_01G00201</name>
</gene>
<dbReference type="RefSeq" id="XP_021337253.1">
    <property type="nucleotide sequence ID" value="XM_021482843.1"/>
</dbReference>
<dbReference type="VEuPathDB" id="PiroplasmaDB:BMR1_01G00201"/>
<dbReference type="InterPro" id="IPR036322">
    <property type="entry name" value="WD40_repeat_dom_sf"/>
</dbReference>
<dbReference type="OrthoDB" id="2288928at2759"/>
<dbReference type="AlphaFoldDB" id="A0A1N6LW90"/>
<dbReference type="Proteomes" id="UP000002899">
    <property type="component" value="Chromosome I"/>
</dbReference>